<comment type="caution">
    <text evidence="1">The sequence shown here is derived from an EMBL/GenBank/DDBJ whole genome shotgun (WGS) entry which is preliminary data.</text>
</comment>
<proteinExistence type="predicted"/>
<name>A0AAV7S0K4_PLEWA</name>
<dbReference type="AlphaFoldDB" id="A0AAV7S0K4"/>
<dbReference type="Proteomes" id="UP001066276">
    <property type="component" value="Chromosome 5"/>
</dbReference>
<organism evidence="1 2">
    <name type="scientific">Pleurodeles waltl</name>
    <name type="common">Iberian ribbed newt</name>
    <dbReference type="NCBI Taxonomy" id="8319"/>
    <lineage>
        <taxon>Eukaryota</taxon>
        <taxon>Metazoa</taxon>
        <taxon>Chordata</taxon>
        <taxon>Craniata</taxon>
        <taxon>Vertebrata</taxon>
        <taxon>Euteleostomi</taxon>
        <taxon>Amphibia</taxon>
        <taxon>Batrachia</taxon>
        <taxon>Caudata</taxon>
        <taxon>Salamandroidea</taxon>
        <taxon>Salamandridae</taxon>
        <taxon>Pleurodelinae</taxon>
        <taxon>Pleurodeles</taxon>
    </lineage>
</organism>
<protein>
    <recommendedName>
        <fullName evidence="3">Secreted protein</fullName>
    </recommendedName>
</protein>
<sequence>MVYIREVLHTMLFIAVSGVGRWKRVVTAPAVPEACSVDSLPLRVRRSRSSEDATPPLLPGLLGLGRVTGFLPYAQLLRGPSRIVAARSTRSKRPSCFVARPRPRVCATLIEMI</sequence>
<evidence type="ECO:0000313" key="2">
    <source>
        <dbReference type="Proteomes" id="UP001066276"/>
    </source>
</evidence>
<reference evidence="1" key="1">
    <citation type="journal article" date="2022" name="bioRxiv">
        <title>Sequencing and chromosome-scale assembly of the giantPleurodeles waltlgenome.</title>
        <authorList>
            <person name="Brown T."/>
            <person name="Elewa A."/>
            <person name="Iarovenko S."/>
            <person name="Subramanian E."/>
            <person name="Araus A.J."/>
            <person name="Petzold A."/>
            <person name="Susuki M."/>
            <person name="Suzuki K.-i.T."/>
            <person name="Hayashi T."/>
            <person name="Toyoda A."/>
            <person name="Oliveira C."/>
            <person name="Osipova E."/>
            <person name="Leigh N.D."/>
            <person name="Simon A."/>
            <person name="Yun M.H."/>
        </authorList>
    </citation>
    <scope>NUCLEOTIDE SEQUENCE</scope>
    <source>
        <strain evidence="1">20211129_DDA</strain>
        <tissue evidence="1">Liver</tissue>
    </source>
</reference>
<evidence type="ECO:0008006" key="3">
    <source>
        <dbReference type="Google" id="ProtNLM"/>
    </source>
</evidence>
<dbReference type="EMBL" id="JANPWB010000009">
    <property type="protein sequence ID" value="KAJ1157492.1"/>
    <property type="molecule type" value="Genomic_DNA"/>
</dbReference>
<keyword evidence="2" id="KW-1185">Reference proteome</keyword>
<evidence type="ECO:0000313" key="1">
    <source>
        <dbReference type="EMBL" id="KAJ1157492.1"/>
    </source>
</evidence>
<gene>
    <name evidence="1" type="ORF">NDU88_010203</name>
</gene>
<accession>A0AAV7S0K4</accession>